<reference evidence="1 2" key="1">
    <citation type="submission" date="2023-12" db="EMBL/GenBank/DDBJ databases">
        <title>Baltic Sea Cyanobacteria.</title>
        <authorList>
            <person name="Delbaje E."/>
            <person name="Fewer D.P."/>
            <person name="Shishido T.K."/>
        </authorList>
    </citation>
    <scope>NUCLEOTIDE SEQUENCE [LARGE SCALE GENOMIC DNA]</scope>
    <source>
        <strain evidence="1 2">CCNP 1315</strain>
    </source>
</reference>
<dbReference type="InterPro" id="IPR021451">
    <property type="entry name" value="DUF3102"/>
</dbReference>
<proteinExistence type="predicted"/>
<dbReference type="Pfam" id="PF05866">
    <property type="entry name" value="RusA"/>
    <property type="match status" value="1"/>
</dbReference>
<accession>A0ABU5U469</accession>
<dbReference type="Proteomes" id="UP001301728">
    <property type="component" value="Unassembled WGS sequence"/>
</dbReference>
<name>A0ABU5U469_9CYAN</name>
<dbReference type="InterPro" id="IPR036614">
    <property type="entry name" value="RusA-like_sf"/>
</dbReference>
<dbReference type="SUPFAM" id="SSF103084">
    <property type="entry name" value="Holliday junction resolvase RusA"/>
    <property type="match status" value="1"/>
</dbReference>
<organism evidence="1 2">
    <name type="scientific">Limnoraphis robusta CCNP1315</name>
    <dbReference type="NCBI Taxonomy" id="3110306"/>
    <lineage>
        <taxon>Bacteria</taxon>
        <taxon>Bacillati</taxon>
        <taxon>Cyanobacteriota</taxon>
        <taxon>Cyanophyceae</taxon>
        <taxon>Oscillatoriophycideae</taxon>
        <taxon>Oscillatoriales</taxon>
        <taxon>Sirenicapillariaceae</taxon>
        <taxon>Limnoraphis</taxon>
    </lineage>
</organism>
<dbReference type="EMBL" id="JAYGHT010000143">
    <property type="protein sequence ID" value="MEA5521987.1"/>
    <property type="molecule type" value="Genomic_DNA"/>
</dbReference>
<dbReference type="Pfam" id="PF11300">
    <property type="entry name" value="DUF3102"/>
    <property type="match status" value="1"/>
</dbReference>
<protein>
    <submittedName>
        <fullName evidence="1">RusA family crossover junction endodeoxyribonuclease</fullName>
    </submittedName>
</protein>
<gene>
    <name evidence="1" type="ORF">VB854_23890</name>
</gene>
<sequence length="304" mass="33856">MNSPLNLLTDSILTLPKPDQLDQLATRIHQEHQLCIQSPKTSLIHACNAGAVLIKARTVISATEWGNWLKTQCNLTEQTAQMYMGMAGKYSQVQDYIEQPVLPPKPESWLPSPRLLSELTVVPEAIAPEEIKHLEPSAEAVPQSISLQQSPAPATPEIESVIDVDFTPIQANSQLHSTADIIRFCIPGAVVPKARPRVTSNGTYMPNRYREWRNRAEIELYRQMSQLRSKHKFPLQKAAVAIRFFGNHRTNSDLDNMAGACLDALTLNGAGVLMDDRLSCLPRLTVEYVSGTEETGIWIEIQPL</sequence>
<comment type="caution">
    <text evidence="1">The sequence shown here is derived from an EMBL/GenBank/DDBJ whole genome shotgun (WGS) entry which is preliminary data.</text>
</comment>
<dbReference type="InterPro" id="IPR008822">
    <property type="entry name" value="Endonuclease_RusA-like"/>
</dbReference>
<dbReference type="Gene3D" id="3.30.1330.70">
    <property type="entry name" value="Holliday junction resolvase RusA"/>
    <property type="match status" value="1"/>
</dbReference>
<evidence type="ECO:0000313" key="2">
    <source>
        <dbReference type="Proteomes" id="UP001301728"/>
    </source>
</evidence>
<keyword evidence="2" id="KW-1185">Reference proteome</keyword>
<evidence type="ECO:0000313" key="1">
    <source>
        <dbReference type="EMBL" id="MEA5521987.1"/>
    </source>
</evidence>